<keyword evidence="5 8" id="KW-0808">Transferase</keyword>
<dbReference type="PATRIC" id="fig|1238182.3.peg.480"/>
<feature type="active site" description="Proton acceptor" evidence="8">
    <location>
        <position position="309"/>
    </location>
</feature>
<evidence type="ECO:0000256" key="8">
    <source>
        <dbReference type="HAMAP-Rule" id="MF_00210"/>
    </source>
</evidence>
<dbReference type="AlphaFoldDB" id="K9HW36"/>
<feature type="binding site" evidence="8">
    <location>
        <position position="384"/>
    </location>
    <ligand>
        <name>phosphoenolpyruvate</name>
        <dbReference type="ChEBI" id="CHEBI:58702"/>
    </ligand>
</feature>
<feature type="binding site" evidence="8">
    <location>
        <position position="309"/>
    </location>
    <ligand>
        <name>3-phosphoshikimate</name>
        <dbReference type="ChEBI" id="CHEBI:145989"/>
    </ligand>
</feature>
<feature type="binding site" evidence="8">
    <location>
        <position position="336"/>
    </location>
    <ligand>
        <name>3-phosphoshikimate</name>
        <dbReference type="ChEBI" id="CHEBI:145989"/>
    </ligand>
</feature>
<dbReference type="PANTHER" id="PTHR21090">
    <property type="entry name" value="AROM/DEHYDROQUINATE SYNTHASE"/>
    <property type="match status" value="1"/>
</dbReference>
<comment type="pathway">
    <text evidence="1 8">Metabolic intermediate biosynthesis; chorismate biosynthesis; chorismate from D-erythrose 4-phosphate and phosphoenolpyruvate: step 6/7.</text>
</comment>
<dbReference type="GO" id="GO:0008652">
    <property type="term" value="P:amino acid biosynthetic process"/>
    <property type="evidence" value="ECO:0007669"/>
    <property type="project" value="UniProtKB-KW"/>
</dbReference>
<dbReference type="GO" id="GO:0009073">
    <property type="term" value="P:aromatic amino acid family biosynthetic process"/>
    <property type="evidence" value="ECO:0007669"/>
    <property type="project" value="UniProtKB-KW"/>
</dbReference>
<feature type="binding site" evidence="8">
    <location>
        <position position="157"/>
    </location>
    <ligand>
        <name>3-phosphoshikimate</name>
        <dbReference type="ChEBI" id="CHEBI:145989"/>
    </ligand>
</feature>
<dbReference type="PROSITE" id="PS00885">
    <property type="entry name" value="EPSP_SYNTHASE_2"/>
    <property type="match status" value="1"/>
</dbReference>
<evidence type="ECO:0000313" key="11">
    <source>
        <dbReference type="Proteomes" id="UP000009881"/>
    </source>
</evidence>
<dbReference type="HAMAP" id="MF_00210">
    <property type="entry name" value="EPSP_synth"/>
    <property type="match status" value="1"/>
</dbReference>
<protein>
    <recommendedName>
        <fullName evidence="8">3-phosphoshikimate 1-carboxyvinyltransferase</fullName>
        <ecNumber evidence="8">2.5.1.19</ecNumber>
    </recommendedName>
    <alternativeName>
        <fullName evidence="8">5-enolpyruvylshikimate-3-phosphate synthase</fullName>
        <shortName evidence="8">EPSP synthase</shortName>
        <shortName evidence="8">EPSPS</shortName>
    </alternativeName>
</protein>
<comment type="caution">
    <text evidence="10">The sequence shown here is derived from an EMBL/GenBank/DDBJ whole genome shotgun (WGS) entry which is preliminary data.</text>
</comment>
<evidence type="ECO:0000256" key="1">
    <source>
        <dbReference type="ARBA" id="ARBA00004811"/>
    </source>
</evidence>
<feature type="binding site" evidence="8">
    <location>
        <position position="159"/>
    </location>
    <ligand>
        <name>3-phosphoshikimate</name>
        <dbReference type="ChEBI" id="CHEBI:145989"/>
    </ligand>
</feature>
<feature type="domain" description="Enolpyruvate transferase" evidence="9">
    <location>
        <begin position="2"/>
        <end position="417"/>
    </location>
</feature>
<dbReference type="eggNOG" id="COG0128">
    <property type="taxonomic scope" value="Bacteria"/>
</dbReference>
<dbReference type="SUPFAM" id="SSF55205">
    <property type="entry name" value="EPT/RTPC-like"/>
    <property type="match status" value="1"/>
</dbReference>
<dbReference type="NCBIfam" id="TIGR01356">
    <property type="entry name" value="aroA"/>
    <property type="match status" value="1"/>
</dbReference>
<comment type="catalytic activity">
    <reaction evidence="7">
        <text>3-phosphoshikimate + phosphoenolpyruvate = 5-O-(1-carboxyvinyl)-3-phosphoshikimate + phosphate</text>
        <dbReference type="Rhea" id="RHEA:21256"/>
        <dbReference type="ChEBI" id="CHEBI:43474"/>
        <dbReference type="ChEBI" id="CHEBI:57701"/>
        <dbReference type="ChEBI" id="CHEBI:58702"/>
        <dbReference type="ChEBI" id="CHEBI:145989"/>
        <dbReference type="EC" id="2.5.1.19"/>
    </reaction>
    <physiologicalReaction direction="left-to-right" evidence="7">
        <dbReference type="Rhea" id="RHEA:21257"/>
    </physiologicalReaction>
</comment>
<evidence type="ECO:0000256" key="7">
    <source>
        <dbReference type="ARBA" id="ARBA00044633"/>
    </source>
</evidence>
<organism evidence="10 11">
    <name type="scientific">Caenispirillum salinarum AK4</name>
    <dbReference type="NCBI Taxonomy" id="1238182"/>
    <lineage>
        <taxon>Bacteria</taxon>
        <taxon>Pseudomonadati</taxon>
        <taxon>Pseudomonadota</taxon>
        <taxon>Alphaproteobacteria</taxon>
        <taxon>Rhodospirillales</taxon>
        <taxon>Novispirillaceae</taxon>
        <taxon>Caenispirillum</taxon>
    </lineage>
</organism>
<dbReference type="InterPro" id="IPR013792">
    <property type="entry name" value="RNA3'P_cycl/enolpyr_Trfase_a/b"/>
</dbReference>
<dbReference type="EC" id="2.5.1.19" evidence="8"/>
<evidence type="ECO:0000259" key="9">
    <source>
        <dbReference type="Pfam" id="PF00275"/>
    </source>
</evidence>
<comment type="subunit">
    <text evidence="8">Monomer.</text>
</comment>
<evidence type="ECO:0000313" key="10">
    <source>
        <dbReference type="EMBL" id="EKV32441.1"/>
    </source>
</evidence>
<feature type="binding site" evidence="8">
    <location>
        <position position="5"/>
    </location>
    <ligand>
        <name>phosphoenolpyruvate</name>
        <dbReference type="ChEBI" id="CHEBI:58702"/>
    </ligand>
</feature>
<comment type="function">
    <text evidence="8">Catalyzes the transfer of the enolpyruvyl moiety of phosphoenolpyruvate (PEP) to the 5-hydroxyl of shikimate-3-phosphate (S3P) to produce enolpyruvyl shikimate-3-phosphate and inorganic phosphate.</text>
</comment>
<dbReference type="UniPathway" id="UPA00053">
    <property type="reaction ID" value="UER00089"/>
</dbReference>
<dbReference type="GO" id="GO:0005737">
    <property type="term" value="C:cytoplasm"/>
    <property type="evidence" value="ECO:0007669"/>
    <property type="project" value="UniProtKB-SubCell"/>
</dbReference>
<keyword evidence="6 8" id="KW-0057">Aromatic amino acid biosynthesis</keyword>
<dbReference type="PIRSF" id="PIRSF000505">
    <property type="entry name" value="EPSPS"/>
    <property type="match status" value="1"/>
</dbReference>
<feature type="binding site" evidence="8">
    <location>
        <position position="84"/>
    </location>
    <ligand>
        <name>phosphoenolpyruvate</name>
        <dbReference type="ChEBI" id="CHEBI:58702"/>
    </ligand>
</feature>
<evidence type="ECO:0000256" key="6">
    <source>
        <dbReference type="ARBA" id="ARBA00023141"/>
    </source>
</evidence>
<sequence>MPGDKSISHRALMFGALAVGETVVDGLLEGEDVLATAAAMRALGAEVRREEAGGPEGRPRWRVWGRGVGGLVEPADVLDMGNSGTSARLLMGLLATHPMTSVMTGDGSLRKRPMKRVTEPLSLFGADFWYREGGRLPLAVKGTGEAVPVSYATPVASAQVKSAVLLAGLNAPGKTTVTEAVATRDHTERMLTHFGATVTVETDGAARVVTLTGQPELVAAPVVVPGDPSSAAFPVVAALITPDSHLIVRNVGTNPLRFGLYETLKEMGADLILRNERVEGGEPVADLEVRGTGLTGIDVPAERAASMIDEYPILAVAAACASGTTRMNGLAELRVKESDRLTAMAEGLAACGAVVRIEGDDLIVEGTGTAPRGGATVPVELDHRIAMSFLVLGMATEQPVAVDDAAAIDTSFPGFARLMNGLGASIHPLTETAAP</sequence>
<feature type="binding site" evidence="8">
    <location>
        <position position="340"/>
    </location>
    <ligand>
        <name>phosphoenolpyruvate</name>
        <dbReference type="ChEBI" id="CHEBI:58702"/>
    </ligand>
</feature>
<feature type="binding site" evidence="8">
    <location>
        <position position="10"/>
    </location>
    <ligand>
        <name>3-phosphoshikimate</name>
        <dbReference type="ChEBI" id="CHEBI:145989"/>
    </ligand>
</feature>
<feature type="binding site" evidence="8">
    <location>
        <position position="6"/>
    </location>
    <ligand>
        <name>3-phosphoshikimate</name>
        <dbReference type="ChEBI" id="CHEBI:145989"/>
    </ligand>
</feature>
<dbReference type="InterPro" id="IPR001986">
    <property type="entry name" value="Enolpyruvate_Tfrase_dom"/>
</dbReference>
<dbReference type="Pfam" id="PF00275">
    <property type="entry name" value="EPSP_synthase"/>
    <property type="match status" value="1"/>
</dbReference>
<dbReference type="GO" id="GO:0009423">
    <property type="term" value="P:chorismate biosynthetic process"/>
    <property type="evidence" value="ECO:0007669"/>
    <property type="project" value="UniProtKB-UniRule"/>
</dbReference>
<gene>
    <name evidence="8" type="primary">aroA</name>
    <name evidence="10" type="ORF">C882_2520</name>
</gene>
<evidence type="ECO:0000256" key="5">
    <source>
        <dbReference type="ARBA" id="ARBA00022679"/>
    </source>
</evidence>
<keyword evidence="4 8" id="KW-0028">Amino-acid biosynthesis</keyword>
<reference evidence="10 11" key="1">
    <citation type="journal article" date="2013" name="Genome Announc.">
        <title>Draft Genome Sequence of an Alphaproteobacterium, Caenispirillum salinarum AK4(T), Isolated from a Solar Saltern.</title>
        <authorList>
            <person name="Khatri I."/>
            <person name="Singh A."/>
            <person name="Korpole S."/>
            <person name="Pinnaka A.K."/>
            <person name="Subramanian S."/>
        </authorList>
    </citation>
    <scope>NUCLEOTIDE SEQUENCE [LARGE SCALE GENOMIC DNA]</scope>
    <source>
        <strain evidence="10 11">AK4</strain>
    </source>
</reference>
<feature type="binding site" evidence="8">
    <location>
        <position position="5"/>
    </location>
    <ligand>
        <name>3-phosphoshikimate</name>
        <dbReference type="ChEBI" id="CHEBI:145989"/>
    </ligand>
</feature>
<dbReference type="EMBL" id="ANHY01000003">
    <property type="protein sequence ID" value="EKV32441.1"/>
    <property type="molecule type" value="Genomic_DNA"/>
</dbReference>
<name>K9HW36_9PROT</name>
<dbReference type="GO" id="GO:0003866">
    <property type="term" value="F:3-phosphoshikimate 1-carboxyvinyltransferase activity"/>
    <property type="evidence" value="ECO:0007669"/>
    <property type="project" value="UniProtKB-UniRule"/>
</dbReference>
<dbReference type="Proteomes" id="UP000009881">
    <property type="component" value="Unassembled WGS sequence"/>
</dbReference>
<keyword evidence="3 8" id="KW-0963">Cytoplasm</keyword>
<dbReference type="PANTHER" id="PTHR21090:SF5">
    <property type="entry name" value="PENTAFUNCTIONAL AROM POLYPEPTIDE"/>
    <property type="match status" value="1"/>
</dbReference>
<dbReference type="FunFam" id="3.65.10.10:FF:000005">
    <property type="entry name" value="3-phosphoshikimate 1-carboxyvinyltransferase"/>
    <property type="match status" value="1"/>
</dbReference>
<dbReference type="CDD" id="cd01556">
    <property type="entry name" value="EPSP_synthase"/>
    <property type="match status" value="1"/>
</dbReference>
<evidence type="ECO:0000256" key="2">
    <source>
        <dbReference type="ARBA" id="ARBA00009948"/>
    </source>
</evidence>
<dbReference type="InterPro" id="IPR036968">
    <property type="entry name" value="Enolpyruvate_Tfrase_sf"/>
</dbReference>
<comment type="caution">
    <text evidence="8">Lacks conserved residue(s) required for the propagation of feature annotation.</text>
</comment>
<dbReference type="InterPro" id="IPR023193">
    <property type="entry name" value="EPSP_synthase_CS"/>
</dbReference>
<feature type="binding site" evidence="8">
    <location>
        <position position="112"/>
    </location>
    <ligand>
        <name>phosphoenolpyruvate</name>
        <dbReference type="ChEBI" id="CHEBI:58702"/>
    </ligand>
</feature>
<dbReference type="InterPro" id="IPR006264">
    <property type="entry name" value="EPSP_synthase"/>
</dbReference>
<dbReference type="STRING" id="1238182.C882_2520"/>
<evidence type="ECO:0000256" key="3">
    <source>
        <dbReference type="ARBA" id="ARBA00022490"/>
    </source>
</evidence>
<proteinExistence type="inferred from homology"/>
<evidence type="ECO:0000256" key="4">
    <source>
        <dbReference type="ARBA" id="ARBA00022605"/>
    </source>
</evidence>
<feature type="binding site" evidence="8">
    <location>
        <position position="159"/>
    </location>
    <ligand>
        <name>phosphoenolpyruvate</name>
        <dbReference type="ChEBI" id="CHEBI:58702"/>
    </ligand>
</feature>
<accession>K9HW36</accession>
<dbReference type="PROSITE" id="PS00104">
    <property type="entry name" value="EPSP_SYNTHASE_1"/>
    <property type="match status" value="1"/>
</dbReference>
<dbReference type="Gene3D" id="3.65.10.10">
    <property type="entry name" value="Enolpyruvate transferase domain"/>
    <property type="match status" value="2"/>
</dbReference>
<keyword evidence="11" id="KW-1185">Reference proteome</keyword>
<comment type="subcellular location">
    <subcellularLocation>
        <location evidence="8">Cytoplasm</location>
    </subcellularLocation>
</comment>
<comment type="similarity">
    <text evidence="2 8">Belongs to the EPSP synthase family.</text>
</comment>